<accession>A0A7R9K1A5</accession>
<gene>
    <name evidence="1" type="ORF">TGEB3V08_LOCUS7005</name>
</gene>
<reference evidence="1" key="1">
    <citation type="submission" date="2020-11" db="EMBL/GenBank/DDBJ databases">
        <authorList>
            <person name="Tran Van P."/>
        </authorList>
    </citation>
    <scope>NUCLEOTIDE SEQUENCE</scope>
</reference>
<dbReference type="GO" id="GO:0000149">
    <property type="term" value="F:SNARE binding"/>
    <property type="evidence" value="ECO:0007669"/>
    <property type="project" value="TreeGrafter"/>
</dbReference>
<proteinExistence type="predicted"/>
<name>A0A7R9K1A5_TIMGE</name>
<organism evidence="1">
    <name type="scientific">Timema genevievae</name>
    <name type="common">Walking stick</name>
    <dbReference type="NCBI Taxonomy" id="629358"/>
    <lineage>
        <taxon>Eukaryota</taxon>
        <taxon>Metazoa</taxon>
        <taxon>Ecdysozoa</taxon>
        <taxon>Arthropoda</taxon>
        <taxon>Hexapoda</taxon>
        <taxon>Insecta</taxon>
        <taxon>Pterygota</taxon>
        <taxon>Neoptera</taxon>
        <taxon>Polyneoptera</taxon>
        <taxon>Phasmatodea</taxon>
        <taxon>Timematodea</taxon>
        <taxon>Timematoidea</taxon>
        <taxon>Timematidae</taxon>
        <taxon>Timema</taxon>
    </lineage>
</organism>
<dbReference type="EMBL" id="OE842011">
    <property type="protein sequence ID" value="CAD7598288.1"/>
    <property type="molecule type" value="Genomic_DNA"/>
</dbReference>
<evidence type="ECO:0000313" key="1">
    <source>
        <dbReference type="EMBL" id="CAD7598288.1"/>
    </source>
</evidence>
<dbReference type="GO" id="GO:0070939">
    <property type="term" value="C:Dsl1/NZR complex"/>
    <property type="evidence" value="ECO:0007669"/>
    <property type="project" value="TreeGrafter"/>
</dbReference>
<dbReference type="PANTHER" id="PTHR15922">
    <property type="entry name" value="NEUROBLASTOMA-AMPLIFIED SEQUENCE"/>
    <property type="match status" value="1"/>
</dbReference>
<dbReference type="GO" id="GO:0006890">
    <property type="term" value="P:retrograde vesicle-mediated transport, Golgi to endoplasmic reticulum"/>
    <property type="evidence" value="ECO:0007669"/>
    <property type="project" value="TreeGrafter"/>
</dbReference>
<protein>
    <submittedName>
        <fullName evidence="1">Uncharacterized protein</fullName>
    </submittedName>
</protein>
<dbReference type="AlphaFoldDB" id="A0A7R9K1A5"/>
<dbReference type="PANTHER" id="PTHR15922:SF2">
    <property type="entry name" value="NBAS SUBUNIT OF NRZ TETHERING COMPLEX"/>
    <property type="match status" value="1"/>
</dbReference>
<sequence length="391" mass="44386">MFRQSESRCNMRNSRQRESRWNRRMFRQRESRCNMRNSRQRESRWNMRNSQQLESKKSWQLELRKSWQQSESVLSAVLRRLQEVASLEQRDASAAVWRQLEPLCGDLSLSPGVRLQALTLVQTLNQSPEDNTTKLLYHHAQALVATGWPDTVITLQESDLATESARYDLFQRLLTHAGSWGHFTTLAQLLREWPDFWTFNEVSPSPWTTFIRKLIRQGDLESENVATLLENIFEGNVLSAQIIEGFEGPIPVNMFLVLLQDVECVVVDCEESVEHSLLLLVCLLPEHPSLHVLAVSLIHTHNMSIEGNLTPRVLALLLNRGLLASLVSTPVYPQLIESALSGDKSPTIDQLVDQLLSAGCEPEASMLRFLHLGVPPSLTTFSAALAALRSK</sequence>